<dbReference type="AlphaFoldDB" id="A0A9P3UKF2"/>
<feature type="transmembrane region" description="Helical" evidence="1">
    <location>
        <begin position="185"/>
        <end position="210"/>
    </location>
</feature>
<evidence type="ECO:0000256" key="1">
    <source>
        <dbReference type="SAM" id="Phobius"/>
    </source>
</evidence>
<feature type="signal peptide" evidence="2">
    <location>
        <begin position="1"/>
        <end position="27"/>
    </location>
</feature>
<evidence type="ECO:0000313" key="4">
    <source>
        <dbReference type="Proteomes" id="UP001063166"/>
    </source>
</evidence>
<gene>
    <name evidence="3" type="ORF">LshimejAT787_0113040</name>
</gene>
<keyword evidence="4" id="KW-1185">Reference proteome</keyword>
<keyword evidence="1" id="KW-0472">Membrane</keyword>
<sequence>MAPSPSTRFPTTSLFALLSLFPSSASARLPFNSTVSVPILKHSNEVSFDPLGVAAVLSNPRAETSAARLYAQPDRAIFRWPHMMMIGGALTPVSVLVDYLTSQFSSINPAVSMSLKDRITLPVRSTMVFPELPVSLSNAWLCDVLAFKPSRWPENDFAIAHVEDAFVQPTLYRGGIRKRSHRHTVLAPVTLLDLLSLICGLLLLTALVFSVLTGDLWAVVLFLVYTAHWLASTLVSFYPPITVQSNDKIVTDASKQYCVYQRPEGGTVVLVGRKDTLERWARTTWIFDDADSRRGSRKWALHWVWVGTGALAAITSVACMVNMAAYLQLAFLGVLGYSSLAEILATQVARKLQARSLKRVDEGKKGSSGAREPVIVKENRTRTKGIIRATLLCGLEGEMWFKLKLLPHIVEFEKMLPVLDALQAVDDEAGMRKAVAGYRSQFGAAGDGEKDGTRKLAERIATEMEEAWIETRSLLHA</sequence>
<feature type="chain" id="PRO_5040166595" evidence="2">
    <location>
        <begin position="28"/>
        <end position="477"/>
    </location>
</feature>
<reference evidence="3" key="1">
    <citation type="submission" date="2022-07" db="EMBL/GenBank/DDBJ databases">
        <title>The genome of Lyophyllum shimeji provides insight into the initial evolution of ectomycorrhizal fungal genome.</title>
        <authorList>
            <person name="Kobayashi Y."/>
            <person name="Shibata T."/>
            <person name="Hirakawa H."/>
            <person name="Shigenobu S."/>
            <person name="Nishiyama T."/>
            <person name="Yamada A."/>
            <person name="Hasebe M."/>
            <person name="Kawaguchi M."/>
        </authorList>
    </citation>
    <scope>NUCLEOTIDE SEQUENCE</scope>
    <source>
        <strain evidence="3">AT787</strain>
    </source>
</reference>
<dbReference type="Proteomes" id="UP001063166">
    <property type="component" value="Unassembled WGS sequence"/>
</dbReference>
<protein>
    <submittedName>
        <fullName evidence="3">Uncharacterized protein</fullName>
    </submittedName>
</protein>
<name>A0A9P3UKF2_LYOSH</name>
<evidence type="ECO:0000256" key="2">
    <source>
        <dbReference type="SAM" id="SignalP"/>
    </source>
</evidence>
<proteinExistence type="predicted"/>
<evidence type="ECO:0000313" key="3">
    <source>
        <dbReference type="EMBL" id="GLB34420.1"/>
    </source>
</evidence>
<dbReference type="OrthoDB" id="5381783at2759"/>
<feature type="transmembrane region" description="Helical" evidence="1">
    <location>
        <begin position="216"/>
        <end position="238"/>
    </location>
</feature>
<keyword evidence="2" id="KW-0732">Signal</keyword>
<organism evidence="3 4">
    <name type="scientific">Lyophyllum shimeji</name>
    <name type="common">Hon-shimeji</name>
    <name type="synonym">Tricholoma shimeji</name>
    <dbReference type="NCBI Taxonomy" id="47721"/>
    <lineage>
        <taxon>Eukaryota</taxon>
        <taxon>Fungi</taxon>
        <taxon>Dikarya</taxon>
        <taxon>Basidiomycota</taxon>
        <taxon>Agaricomycotina</taxon>
        <taxon>Agaricomycetes</taxon>
        <taxon>Agaricomycetidae</taxon>
        <taxon>Agaricales</taxon>
        <taxon>Tricholomatineae</taxon>
        <taxon>Lyophyllaceae</taxon>
        <taxon>Lyophyllum</taxon>
    </lineage>
</organism>
<comment type="caution">
    <text evidence="3">The sequence shown here is derived from an EMBL/GenBank/DDBJ whole genome shotgun (WGS) entry which is preliminary data.</text>
</comment>
<feature type="transmembrane region" description="Helical" evidence="1">
    <location>
        <begin position="303"/>
        <end position="323"/>
    </location>
</feature>
<keyword evidence="1" id="KW-0812">Transmembrane</keyword>
<accession>A0A9P3UKF2</accession>
<keyword evidence="1" id="KW-1133">Transmembrane helix</keyword>
<dbReference type="EMBL" id="BRPK01000001">
    <property type="protein sequence ID" value="GLB34420.1"/>
    <property type="molecule type" value="Genomic_DNA"/>
</dbReference>